<dbReference type="RefSeq" id="WP_042628152.1">
    <property type="nucleotide sequence ID" value="NZ_BSTO01000028.1"/>
</dbReference>
<name>A0A0B6S5T0_BURPL</name>
<dbReference type="Proteomes" id="UP000031838">
    <property type="component" value="Chromosome 2"/>
</dbReference>
<evidence type="ECO:0000313" key="2">
    <source>
        <dbReference type="EMBL" id="AJK49769.1"/>
    </source>
</evidence>
<organism evidence="2 3">
    <name type="scientific">Burkholderia plantarii</name>
    <dbReference type="NCBI Taxonomy" id="41899"/>
    <lineage>
        <taxon>Bacteria</taxon>
        <taxon>Pseudomonadati</taxon>
        <taxon>Pseudomonadota</taxon>
        <taxon>Betaproteobacteria</taxon>
        <taxon>Burkholderiales</taxon>
        <taxon>Burkholderiaceae</taxon>
        <taxon>Burkholderia</taxon>
    </lineage>
</organism>
<proteinExistence type="predicted"/>
<accession>A0A0B6S5T0</accession>
<evidence type="ECO:0000313" key="3">
    <source>
        <dbReference type="Proteomes" id="UP000031838"/>
    </source>
</evidence>
<keyword evidence="3" id="KW-1185">Reference proteome</keyword>
<dbReference type="GO" id="GO:0008897">
    <property type="term" value="F:holo-[acyl-carrier-protein] synthase activity"/>
    <property type="evidence" value="ECO:0007669"/>
    <property type="project" value="InterPro"/>
</dbReference>
<gene>
    <name evidence="2" type="ORF">BGL_2c17020</name>
</gene>
<dbReference type="HOGENOM" id="CLU_082661_0_0_4"/>
<reference evidence="3" key="1">
    <citation type="submission" date="2011-03" db="EMBL/GenBank/DDBJ databases">
        <authorList>
            <person name="Voget S."/>
            <person name="Streit W.R."/>
            <person name="Jaeger K.E."/>
            <person name="Daniel R."/>
        </authorList>
    </citation>
    <scope>NUCLEOTIDE SEQUENCE [LARGE SCALE GENOMIC DNA]</scope>
    <source>
        <strain evidence="3">PG1</strain>
    </source>
</reference>
<dbReference type="GO" id="GO:0000287">
    <property type="term" value="F:magnesium ion binding"/>
    <property type="evidence" value="ECO:0007669"/>
    <property type="project" value="InterPro"/>
</dbReference>
<protein>
    <submittedName>
        <fullName evidence="2">Uncharacterized protein</fullName>
    </submittedName>
</protein>
<dbReference type="Gene3D" id="3.90.470.20">
    <property type="entry name" value="4'-phosphopantetheinyl transferase domain"/>
    <property type="match status" value="1"/>
</dbReference>
<reference evidence="2 3" key="2">
    <citation type="journal article" date="2016" name="Appl. Microbiol. Biotechnol.">
        <title>Mutations improving production and secretion of extracellular lipase by Burkholderia glumae PG1.</title>
        <authorList>
            <person name="Knapp A."/>
            <person name="Voget S."/>
            <person name="Gao R."/>
            <person name="Zaburannyi N."/>
            <person name="Krysciak D."/>
            <person name="Breuer M."/>
            <person name="Hauer B."/>
            <person name="Streit W.R."/>
            <person name="Muller R."/>
            <person name="Daniel R."/>
            <person name="Jaeger K.E."/>
        </authorList>
    </citation>
    <scope>NUCLEOTIDE SEQUENCE [LARGE SCALE GENOMIC DNA]</scope>
    <source>
        <strain evidence="2 3">PG1</strain>
    </source>
</reference>
<dbReference type="EMBL" id="CP002581">
    <property type="protein sequence ID" value="AJK49769.1"/>
    <property type="molecule type" value="Genomic_DNA"/>
</dbReference>
<dbReference type="KEGG" id="bgp:BGL_2c17020"/>
<dbReference type="AlphaFoldDB" id="A0A0B6S5T0"/>
<feature type="region of interest" description="Disordered" evidence="1">
    <location>
        <begin position="267"/>
        <end position="293"/>
    </location>
</feature>
<dbReference type="KEGG" id="bpla:bpln_2g17700"/>
<evidence type="ECO:0000256" key="1">
    <source>
        <dbReference type="SAM" id="MobiDB-lite"/>
    </source>
</evidence>
<sequence length="293" mass="31245">MRAGTRPPGPRVAPPLPDSLPERSIHLAPDVTFSAHALAEQPPYCAQPLRDGELRLWLLRPEWQLLSKEDAFARLSRYERKRAKCFPQPAIGKRFAVGRAVLRGILGGIVGTRPEALELVDHESGRITLAEPWADGALDVAIAYAGIWILIGVSAQPIGLATAFSVGDAVDHDEQQRVRLTSVASAARAPAGDALAVPDVPAGGDASATVQVEAGPAPHAHRVHTHDAGSWRVIDLPMPGRQCMAAVAAREIREVRASGWNSSVKLPLPADDAPRGRRATSPAVGIRRAVARD</sequence>
<dbReference type="InterPro" id="IPR037143">
    <property type="entry name" value="4-PPantetheinyl_Trfase_dom_sf"/>
</dbReference>